<feature type="domain" description="Type II secretion system protein GspF" evidence="9">
    <location>
        <begin position="67"/>
        <end position="190"/>
    </location>
</feature>
<dbReference type="GO" id="GO:0005886">
    <property type="term" value="C:plasma membrane"/>
    <property type="evidence" value="ECO:0007669"/>
    <property type="project" value="UniProtKB-SubCell"/>
</dbReference>
<comment type="similarity">
    <text evidence="2">Belongs to the GSP F family.</text>
</comment>
<evidence type="ECO:0000313" key="10">
    <source>
        <dbReference type="EMBL" id="SHJ71450.1"/>
    </source>
</evidence>
<keyword evidence="11" id="KW-1185">Reference proteome</keyword>
<keyword evidence="5 8" id="KW-0812">Transmembrane</keyword>
<evidence type="ECO:0000256" key="6">
    <source>
        <dbReference type="ARBA" id="ARBA00022989"/>
    </source>
</evidence>
<dbReference type="RefSeq" id="WP_072987726.1">
    <property type="nucleotide sequence ID" value="NZ_FQZB01000010.1"/>
</dbReference>
<dbReference type="PANTHER" id="PTHR30012:SF0">
    <property type="entry name" value="TYPE II SECRETION SYSTEM PROTEIN F-RELATED"/>
    <property type="match status" value="1"/>
</dbReference>
<feature type="domain" description="Type II secretion system protein GspF" evidence="9">
    <location>
        <begin position="271"/>
        <end position="393"/>
    </location>
</feature>
<evidence type="ECO:0000256" key="1">
    <source>
        <dbReference type="ARBA" id="ARBA00004429"/>
    </source>
</evidence>
<evidence type="ECO:0000256" key="8">
    <source>
        <dbReference type="SAM" id="Phobius"/>
    </source>
</evidence>
<evidence type="ECO:0000313" key="11">
    <source>
        <dbReference type="Proteomes" id="UP000184310"/>
    </source>
</evidence>
<evidence type="ECO:0000259" key="9">
    <source>
        <dbReference type="Pfam" id="PF00482"/>
    </source>
</evidence>
<dbReference type="OrthoDB" id="9805682at2"/>
<dbReference type="FunFam" id="1.20.81.30:FF:000001">
    <property type="entry name" value="Type II secretion system protein F"/>
    <property type="match status" value="2"/>
</dbReference>
<accession>A0A1M6LJV8</accession>
<evidence type="ECO:0000256" key="3">
    <source>
        <dbReference type="ARBA" id="ARBA00022475"/>
    </source>
</evidence>
<dbReference type="InterPro" id="IPR042094">
    <property type="entry name" value="T2SS_GspF_sf"/>
</dbReference>
<keyword evidence="7 8" id="KW-0472">Membrane</keyword>
<keyword evidence="6 8" id="KW-1133">Transmembrane helix</keyword>
<sequence length="402" mass="44911">MGKFKFKAMSKAGERSEGVYEATSKDEVLAMITSNDCYPLLVEELNEGTKIEFGKNSRIKTKDLSIFCRQFSTMIEAGVSISYAVNILATQLPNKRLRDILSKIDESIKKGESLSSSMKEHQNVFPPLLISMIEVGEVSGTLDTILKRMAVYYENENKLNGKVRNAMIYPAILAILTIGVVILILTILMPMFVSMFTESGVPLPWTTRFTLALSYGIRDYWFIIFPVIIAIVVSIRYYCTKNEDGIMKYSSFKLKYSIFKRINQQLVVSKFTRSLATVLSAGVSLMQSLDVVAGVVNNKLAEAEIRKIKERILKGEGLSEPIKEAGVFPPMLGSMVKIGEESGALDDILAKTADFYDDELDRAVQAFTAMLEPIMIIIMGVVIGFVIISMMTPMFTMFQTIK</sequence>
<feature type="transmembrane region" description="Helical" evidence="8">
    <location>
        <begin position="220"/>
        <end position="239"/>
    </location>
</feature>
<name>A0A1M6LJV8_9CLOT</name>
<dbReference type="PRINTS" id="PR00812">
    <property type="entry name" value="BCTERIALGSPF"/>
</dbReference>
<dbReference type="EMBL" id="FQZB01000010">
    <property type="protein sequence ID" value="SHJ71450.1"/>
    <property type="molecule type" value="Genomic_DNA"/>
</dbReference>
<dbReference type="Pfam" id="PF00482">
    <property type="entry name" value="T2SSF"/>
    <property type="match status" value="2"/>
</dbReference>
<evidence type="ECO:0000256" key="2">
    <source>
        <dbReference type="ARBA" id="ARBA00005745"/>
    </source>
</evidence>
<keyword evidence="3" id="KW-1003">Cell membrane</keyword>
<proteinExistence type="inferred from homology"/>
<evidence type="ECO:0000256" key="7">
    <source>
        <dbReference type="ARBA" id="ARBA00023136"/>
    </source>
</evidence>
<evidence type="ECO:0000256" key="4">
    <source>
        <dbReference type="ARBA" id="ARBA00022519"/>
    </source>
</evidence>
<dbReference type="STRING" id="1121302.SAMN02745163_02404"/>
<feature type="transmembrane region" description="Helical" evidence="8">
    <location>
        <begin position="374"/>
        <end position="398"/>
    </location>
</feature>
<dbReference type="PANTHER" id="PTHR30012">
    <property type="entry name" value="GENERAL SECRETION PATHWAY PROTEIN"/>
    <property type="match status" value="1"/>
</dbReference>
<dbReference type="InterPro" id="IPR003004">
    <property type="entry name" value="GspF/PilC"/>
</dbReference>
<dbReference type="AlphaFoldDB" id="A0A1M6LJV8"/>
<evidence type="ECO:0000256" key="5">
    <source>
        <dbReference type="ARBA" id="ARBA00022692"/>
    </source>
</evidence>
<reference evidence="10 11" key="1">
    <citation type="submission" date="2016-11" db="EMBL/GenBank/DDBJ databases">
        <authorList>
            <person name="Jaros S."/>
            <person name="Januszkiewicz K."/>
            <person name="Wedrychowicz H."/>
        </authorList>
    </citation>
    <scope>NUCLEOTIDE SEQUENCE [LARGE SCALE GENOMIC DNA]</scope>
    <source>
        <strain evidence="10 11">DSM 21758</strain>
    </source>
</reference>
<dbReference type="Gene3D" id="1.20.81.30">
    <property type="entry name" value="Type II secretion system (T2SS), domain F"/>
    <property type="match status" value="2"/>
</dbReference>
<organism evidence="10 11">
    <name type="scientific">Clostridium cavendishii DSM 21758</name>
    <dbReference type="NCBI Taxonomy" id="1121302"/>
    <lineage>
        <taxon>Bacteria</taxon>
        <taxon>Bacillati</taxon>
        <taxon>Bacillota</taxon>
        <taxon>Clostridia</taxon>
        <taxon>Eubacteriales</taxon>
        <taxon>Clostridiaceae</taxon>
        <taxon>Clostridium</taxon>
    </lineage>
</organism>
<feature type="transmembrane region" description="Helical" evidence="8">
    <location>
        <begin position="168"/>
        <end position="193"/>
    </location>
</feature>
<dbReference type="InterPro" id="IPR018076">
    <property type="entry name" value="T2SS_GspF_dom"/>
</dbReference>
<gene>
    <name evidence="10" type="ORF">SAMN02745163_02404</name>
</gene>
<keyword evidence="4" id="KW-0997">Cell inner membrane</keyword>
<protein>
    <submittedName>
        <fullName evidence="10">Type II secretion system protein F (GspF)</fullName>
    </submittedName>
</protein>
<comment type="subcellular location">
    <subcellularLocation>
        <location evidence="1">Cell inner membrane</location>
        <topology evidence="1">Multi-pass membrane protein</topology>
    </subcellularLocation>
</comment>
<dbReference type="Proteomes" id="UP000184310">
    <property type="component" value="Unassembled WGS sequence"/>
</dbReference>